<feature type="transmembrane region" description="Helical" evidence="1">
    <location>
        <begin position="135"/>
        <end position="157"/>
    </location>
</feature>
<proteinExistence type="predicted"/>
<organism evidence="3 4">
    <name type="scientific">Pollutimonas nitritireducens</name>
    <dbReference type="NCBI Taxonomy" id="2045209"/>
    <lineage>
        <taxon>Bacteria</taxon>
        <taxon>Pseudomonadati</taxon>
        <taxon>Pseudomonadota</taxon>
        <taxon>Betaproteobacteria</taxon>
        <taxon>Burkholderiales</taxon>
        <taxon>Alcaligenaceae</taxon>
        <taxon>Pollutimonas</taxon>
    </lineage>
</organism>
<keyword evidence="4" id="KW-1185">Reference proteome</keyword>
<evidence type="ECO:0000313" key="4">
    <source>
        <dbReference type="Proteomes" id="UP000234328"/>
    </source>
</evidence>
<evidence type="ECO:0000256" key="1">
    <source>
        <dbReference type="SAM" id="Phobius"/>
    </source>
</evidence>
<accession>A0A2N4UC76</accession>
<dbReference type="RefSeq" id="WP_102071370.1">
    <property type="nucleotide sequence ID" value="NZ_PDNV01000012.1"/>
</dbReference>
<dbReference type="OrthoDB" id="7871698at2"/>
<dbReference type="EMBL" id="PDNV01000012">
    <property type="protein sequence ID" value="PLC52634.1"/>
    <property type="molecule type" value="Genomic_DNA"/>
</dbReference>
<dbReference type="Pfam" id="PF07331">
    <property type="entry name" value="TctB"/>
    <property type="match status" value="1"/>
</dbReference>
<feature type="transmembrane region" description="Helical" evidence="1">
    <location>
        <begin position="97"/>
        <end position="128"/>
    </location>
</feature>
<keyword evidence="1" id="KW-1133">Transmembrane helix</keyword>
<keyword evidence="1" id="KW-0812">Transmembrane</keyword>
<feature type="domain" description="DUF1468" evidence="2">
    <location>
        <begin position="15"/>
        <end position="161"/>
    </location>
</feature>
<gene>
    <name evidence="3" type="ORF">CR155_17770</name>
</gene>
<evidence type="ECO:0000259" key="2">
    <source>
        <dbReference type="Pfam" id="PF07331"/>
    </source>
</evidence>
<keyword evidence="1" id="KW-0472">Membrane</keyword>
<reference evidence="3 4" key="1">
    <citation type="submission" date="2017-10" db="EMBL/GenBank/DDBJ databases">
        <title>Two draft genome sequences of Pusillimonas sp. strains isolated from a nitrate- and radionuclide-contaminated groundwater in Russia.</title>
        <authorList>
            <person name="Grouzdev D.S."/>
            <person name="Tourova T.P."/>
            <person name="Goeva M.A."/>
            <person name="Babich T.L."/>
            <person name="Sokolova D.S."/>
            <person name="Abdullin R."/>
            <person name="Poltaraus A.B."/>
            <person name="Toshchakov S.V."/>
            <person name="Nazina T.N."/>
        </authorList>
    </citation>
    <scope>NUCLEOTIDE SEQUENCE [LARGE SCALE GENOMIC DNA]</scope>
    <source>
        <strain evidence="3 4">JR1/69-2-13</strain>
    </source>
</reference>
<dbReference type="InterPro" id="IPR009936">
    <property type="entry name" value="DUF1468"/>
</dbReference>
<name>A0A2N4UC76_9BURK</name>
<protein>
    <recommendedName>
        <fullName evidence="2">DUF1468 domain-containing protein</fullName>
    </recommendedName>
</protein>
<dbReference type="AlphaFoldDB" id="A0A2N4UC76"/>
<evidence type="ECO:0000313" key="3">
    <source>
        <dbReference type="EMBL" id="PLC52634.1"/>
    </source>
</evidence>
<dbReference type="Proteomes" id="UP000234328">
    <property type="component" value="Unassembled WGS sequence"/>
</dbReference>
<feature type="transmembrane region" description="Helical" evidence="1">
    <location>
        <begin position="12"/>
        <end position="30"/>
    </location>
</feature>
<sequence>MENKDWLRRVDWRHGLVVLGIGVAIGLYLFDAMGASSKVGNLVLILPASILGLLLCVLTLGGIVRDARREVNDVHVEAPVEESKGEAESFYDRARPIVMLGLFAIYILLLPVLGMDVGSAIFLAVALLANGERRVVFIIGYSVIFAAASTLLFKSILPYPLHTLLL</sequence>
<feature type="transmembrane region" description="Helical" evidence="1">
    <location>
        <begin position="42"/>
        <end position="64"/>
    </location>
</feature>
<comment type="caution">
    <text evidence="3">The sequence shown here is derived from an EMBL/GenBank/DDBJ whole genome shotgun (WGS) entry which is preliminary data.</text>
</comment>